<proteinExistence type="predicted"/>
<dbReference type="EMBL" id="BQKI01000007">
    <property type="protein sequence ID" value="GJM97501.1"/>
    <property type="molecule type" value="Genomic_DNA"/>
</dbReference>
<comment type="caution">
    <text evidence="2">The sequence shown here is derived from an EMBL/GenBank/DDBJ whole genome shotgun (WGS) entry which is preliminary data.</text>
</comment>
<feature type="compositionally biased region" description="Basic residues" evidence="1">
    <location>
        <begin position="1"/>
        <end position="12"/>
    </location>
</feature>
<accession>A0AAV5CHI3</accession>
<feature type="region of interest" description="Disordered" evidence="1">
    <location>
        <begin position="52"/>
        <end position="71"/>
    </location>
</feature>
<dbReference type="AlphaFoldDB" id="A0AAV5CHI3"/>
<evidence type="ECO:0000313" key="3">
    <source>
        <dbReference type="Proteomes" id="UP001054889"/>
    </source>
</evidence>
<dbReference type="Proteomes" id="UP001054889">
    <property type="component" value="Unassembled WGS sequence"/>
</dbReference>
<protein>
    <submittedName>
        <fullName evidence="2">Uncharacterized protein</fullName>
    </submittedName>
</protein>
<sequence>MTTSPRRCHPPPRGHASGLSSLHVPLPLYPIHLGNDGDAMRAVSARLQSLRRGPRRGACLPSAVPRNRSHN</sequence>
<organism evidence="2 3">
    <name type="scientific">Eleusine coracana subsp. coracana</name>
    <dbReference type="NCBI Taxonomy" id="191504"/>
    <lineage>
        <taxon>Eukaryota</taxon>
        <taxon>Viridiplantae</taxon>
        <taxon>Streptophyta</taxon>
        <taxon>Embryophyta</taxon>
        <taxon>Tracheophyta</taxon>
        <taxon>Spermatophyta</taxon>
        <taxon>Magnoliopsida</taxon>
        <taxon>Liliopsida</taxon>
        <taxon>Poales</taxon>
        <taxon>Poaceae</taxon>
        <taxon>PACMAD clade</taxon>
        <taxon>Chloridoideae</taxon>
        <taxon>Cynodonteae</taxon>
        <taxon>Eleusininae</taxon>
        <taxon>Eleusine</taxon>
    </lineage>
</organism>
<name>A0AAV5CHI3_ELECO</name>
<reference evidence="2" key="2">
    <citation type="submission" date="2021-12" db="EMBL/GenBank/DDBJ databases">
        <title>Resequencing data analysis of finger millet.</title>
        <authorList>
            <person name="Hatakeyama M."/>
            <person name="Aluri S."/>
            <person name="Balachadran M.T."/>
            <person name="Sivarajan S.R."/>
            <person name="Poveda L."/>
            <person name="Shimizu-Inatsugi R."/>
            <person name="Schlapbach R."/>
            <person name="Sreeman S.M."/>
            <person name="Shimizu K.K."/>
        </authorList>
    </citation>
    <scope>NUCLEOTIDE SEQUENCE</scope>
</reference>
<reference evidence="2" key="1">
    <citation type="journal article" date="2018" name="DNA Res.">
        <title>Multiple hybrid de novo genome assembly of finger millet, an orphan allotetraploid crop.</title>
        <authorList>
            <person name="Hatakeyama M."/>
            <person name="Aluri S."/>
            <person name="Balachadran M.T."/>
            <person name="Sivarajan S.R."/>
            <person name="Patrignani A."/>
            <person name="Gruter S."/>
            <person name="Poveda L."/>
            <person name="Shimizu-Inatsugi R."/>
            <person name="Baeten J."/>
            <person name="Francoijs K.J."/>
            <person name="Nataraja K.N."/>
            <person name="Reddy Y.A.N."/>
            <person name="Phadnis S."/>
            <person name="Ravikumar R.L."/>
            <person name="Schlapbach R."/>
            <person name="Sreeman S.M."/>
            <person name="Shimizu K.K."/>
        </authorList>
    </citation>
    <scope>NUCLEOTIDE SEQUENCE</scope>
</reference>
<gene>
    <name evidence="2" type="primary">ga14433</name>
    <name evidence="2" type="ORF">PR202_ga14433</name>
</gene>
<keyword evidence="3" id="KW-1185">Reference proteome</keyword>
<feature type="region of interest" description="Disordered" evidence="1">
    <location>
        <begin position="1"/>
        <end position="22"/>
    </location>
</feature>
<evidence type="ECO:0000256" key="1">
    <source>
        <dbReference type="SAM" id="MobiDB-lite"/>
    </source>
</evidence>
<evidence type="ECO:0000313" key="2">
    <source>
        <dbReference type="EMBL" id="GJM97501.1"/>
    </source>
</evidence>